<feature type="region of interest" description="Disordered" evidence="1">
    <location>
        <begin position="1"/>
        <end position="92"/>
    </location>
</feature>
<dbReference type="Proteomes" id="UP001054945">
    <property type="component" value="Unassembled WGS sequence"/>
</dbReference>
<proteinExistence type="predicted"/>
<dbReference type="AlphaFoldDB" id="A0AAV4V4N1"/>
<gene>
    <name evidence="2" type="ORF">CEXT_213851</name>
</gene>
<reference evidence="2 3" key="1">
    <citation type="submission" date="2021-06" db="EMBL/GenBank/DDBJ databases">
        <title>Caerostris extrusa draft genome.</title>
        <authorList>
            <person name="Kono N."/>
            <person name="Arakawa K."/>
        </authorList>
    </citation>
    <scope>NUCLEOTIDE SEQUENCE [LARGE SCALE GENOMIC DNA]</scope>
</reference>
<evidence type="ECO:0000313" key="3">
    <source>
        <dbReference type="Proteomes" id="UP001054945"/>
    </source>
</evidence>
<feature type="compositionally biased region" description="Polar residues" evidence="1">
    <location>
        <begin position="18"/>
        <end position="29"/>
    </location>
</feature>
<sequence length="92" mass="9994">MGSSSDCDSKSHKARLQKQASHSQLTSPKSPFKSKRSQSIPSVSSPKMTISCTKSTMSSSNLPETCYTKDESSEDTSLLSPDTPPSDLFQEF</sequence>
<accession>A0AAV4V4N1</accession>
<organism evidence="2 3">
    <name type="scientific">Caerostris extrusa</name>
    <name type="common">Bark spider</name>
    <name type="synonym">Caerostris bankana</name>
    <dbReference type="NCBI Taxonomy" id="172846"/>
    <lineage>
        <taxon>Eukaryota</taxon>
        <taxon>Metazoa</taxon>
        <taxon>Ecdysozoa</taxon>
        <taxon>Arthropoda</taxon>
        <taxon>Chelicerata</taxon>
        <taxon>Arachnida</taxon>
        <taxon>Araneae</taxon>
        <taxon>Araneomorphae</taxon>
        <taxon>Entelegynae</taxon>
        <taxon>Araneoidea</taxon>
        <taxon>Araneidae</taxon>
        <taxon>Caerostris</taxon>
    </lineage>
</organism>
<name>A0AAV4V4N1_CAEEX</name>
<protein>
    <submittedName>
        <fullName evidence="2">Uncharacterized protein</fullName>
    </submittedName>
</protein>
<keyword evidence="3" id="KW-1185">Reference proteome</keyword>
<dbReference type="EMBL" id="BPLR01013957">
    <property type="protein sequence ID" value="GIY65081.1"/>
    <property type="molecule type" value="Genomic_DNA"/>
</dbReference>
<feature type="compositionally biased region" description="Polar residues" evidence="1">
    <location>
        <begin position="37"/>
        <end position="63"/>
    </location>
</feature>
<comment type="caution">
    <text evidence="2">The sequence shown here is derived from an EMBL/GenBank/DDBJ whole genome shotgun (WGS) entry which is preliminary data.</text>
</comment>
<evidence type="ECO:0000256" key="1">
    <source>
        <dbReference type="SAM" id="MobiDB-lite"/>
    </source>
</evidence>
<evidence type="ECO:0000313" key="2">
    <source>
        <dbReference type="EMBL" id="GIY65081.1"/>
    </source>
</evidence>